<dbReference type="EMBL" id="AMQM01005488">
    <property type="status" value="NOT_ANNOTATED_CDS"/>
    <property type="molecule type" value="Genomic_DNA"/>
</dbReference>
<dbReference type="InParanoid" id="T1F9Y7"/>
<evidence type="ECO:0000313" key="3">
    <source>
        <dbReference type="EnsemblMetazoa" id="HelroP175955"/>
    </source>
</evidence>
<reference evidence="3" key="3">
    <citation type="submission" date="2015-06" db="UniProtKB">
        <authorList>
            <consortium name="EnsemblMetazoa"/>
        </authorList>
    </citation>
    <scope>IDENTIFICATION</scope>
</reference>
<feature type="compositionally biased region" description="Basic and acidic residues" evidence="1">
    <location>
        <begin position="17"/>
        <end position="27"/>
    </location>
</feature>
<dbReference type="EMBL" id="KB096945">
    <property type="protein sequence ID" value="ESO00513.1"/>
    <property type="molecule type" value="Genomic_DNA"/>
</dbReference>
<name>T1F9Y7_HELRO</name>
<dbReference type="CTD" id="20205636"/>
<dbReference type="RefSeq" id="XP_009021563.1">
    <property type="nucleotide sequence ID" value="XM_009023315.1"/>
</dbReference>
<accession>T1F9Y7</accession>
<evidence type="ECO:0000313" key="4">
    <source>
        <dbReference type="Proteomes" id="UP000015101"/>
    </source>
</evidence>
<sequence>MALAQDLSSDLARSRHQRDVKVEKKTVPESAKLSSDKIMDMWNKARIPTTYHTHVVEKVKSVVDDYKLIKRTKTDKVKHNEHEKKNLKKGAQAISEVEDSLLSSASQKPQTVQDMLSLPNVASALGRINLSDKKFPVLTAAIAQACGQGIKYTFLSRSTVQRKRQQHRSTIDSSICQQFQDRDRNPFLIHWDGKIMNYVTNTVDPHFRTDRLAVVVTGCYVEKISSSTGQAQTNATF</sequence>
<protein>
    <submittedName>
        <fullName evidence="2 3">Uncharacterized protein</fullName>
    </submittedName>
</protein>
<dbReference type="EnsemblMetazoa" id="HelroT175955">
    <property type="protein sequence ID" value="HelroP175955"/>
    <property type="gene ID" value="HelroG175955"/>
</dbReference>
<dbReference type="KEGG" id="hro:HELRODRAFT_175955"/>
<feature type="region of interest" description="Disordered" evidence="1">
    <location>
        <begin position="1"/>
        <end position="30"/>
    </location>
</feature>
<gene>
    <name evidence="3" type="primary">20205636</name>
    <name evidence="2" type="ORF">HELRODRAFT_175955</name>
</gene>
<dbReference type="HOGENOM" id="CLU_1171747_0_0_1"/>
<proteinExistence type="predicted"/>
<evidence type="ECO:0000313" key="2">
    <source>
        <dbReference type="EMBL" id="ESO00513.1"/>
    </source>
</evidence>
<evidence type="ECO:0000256" key="1">
    <source>
        <dbReference type="SAM" id="MobiDB-lite"/>
    </source>
</evidence>
<dbReference type="AlphaFoldDB" id="T1F9Y7"/>
<reference evidence="4" key="1">
    <citation type="submission" date="2012-12" db="EMBL/GenBank/DDBJ databases">
        <authorList>
            <person name="Hellsten U."/>
            <person name="Grimwood J."/>
            <person name="Chapman J.A."/>
            <person name="Shapiro H."/>
            <person name="Aerts A."/>
            <person name="Otillar R.P."/>
            <person name="Terry A.Y."/>
            <person name="Boore J.L."/>
            <person name="Simakov O."/>
            <person name="Marletaz F."/>
            <person name="Cho S.-J."/>
            <person name="Edsinger-Gonzales E."/>
            <person name="Havlak P."/>
            <person name="Kuo D.-H."/>
            <person name="Larsson T."/>
            <person name="Lv J."/>
            <person name="Arendt D."/>
            <person name="Savage R."/>
            <person name="Osoegawa K."/>
            <person name="de Jong P."/>
            <person name="Lindberg D.R."/>
            <person name="Seaver E.C."/>
            <person name="Weisblat D.A."/>
            <person name="Putnam N.H."/>
            <person name="Grigoriev I.V."/>
            <person name="Rokhsar D.S."/>
        </authorList>
    </citation>
    <scope>NUCLEOTIDE SEQUENCE</scope>
</reference>
<dbReference type="GeneID" id="20205636"/>
<dbReference type="Proteomes" id="UP000015101">
    <property type="component" value="Unassembled WGS sequence"/>
</dbReference>
<dbReference type="OrthoDB" id="6626714at2759"/>
<organism evidence="3 4">
    <name type="scientific">Helobdella robusta</name>
    <name type="common">Californian leech</name>
    <dbReference type="NCBI Taxonomy" id="6412"/>
    <lineage>
        <taxon>Eukaryota</taxon>
        <taxon>Metazoa</taxon>
        <taxon>Spiralia</taxon>
        <taxon>Lophotrochozoa</taxon>
        <taxon>Annelida</taxon>
        <taxon>Clitellata</taxon>
        <taxon>Hirudinea</taxon>
        <taxon>Rhynchobdellida</taxon>
        <taxon>Glossiphoniidae</taxon>
        <taxon>Helobdella</taxon>
    </lineage>
</organism>
<reference evidence="2 4" key="2">
    <citation type="journal article" date="2013" name="Nature">
        <title>Insights into bilaterian evolution from three spiralian genomes.</title>
        <authorList>
            <person name="Simakov O."/>
            <person name="Marletaz F."/>
            <person name="Cho S.J."/>
            <person name="Edsinger-Gonzales E."/>
            <person name="Havlak P."/>
            <person name="Hellsten U."/>
            <person name="Kuo D.H."/>
            <person name="Larsson T."/>
            <person name="Lv J."/>
            <person name="Arendt D."/>
            <person name="Savage R."/>
            <person name="Osoegawa K."/>
            <person name="de Jong P."/>
            <person name="Grimwood J."/>
            <person name="Chapman J.A."/>
            <person name="Shapiro H."/>
            <person name="Aerts A."/>
            <person name="Otillar R.P."/>
            <person name="Terry A.Y."/>
            <person name="Boore J.L."/>
            <person name="Grigoriev I.V."/>
            <person name="Lindberg D.R."/>
            <person name="Seaver E.C."/>
            <person name="Weisblat D.A."/>
            <person name="Putnam N.H."/>
            <person name="Rokhsar D.S."/>
        </authorList>
    </citation>
    <scope>NUCLEOTIDE SEQUENCE</scope>
</reference>
<keyword evidence="4" id="KW-1185">Reference proteome</keyword>